<evidence type="ECO:0000256" key="2">
    <source>
        <dbReference type="ARBA" id="ARBA00022989"/>
    </source>
</evidence>
<feature type="domain" description="Major facilitator superfamily (MFS) profile" evidence="6">
    <location>
        <begin position="45"/>
        <end position="447"/>
    </location>
</feature>
<organism evidence="7 8">
    <name type="scientific">Dongia soli</name>
    <dbReference type="NCBI Taxonomy" id="600628"/>
    <lineage>
        <taxon>Bacteria</taxon>
        <taxon>Pseudomonadati</taxon>
        <taxon>Pseudomonadota</taxon>
        <taxon>Alphaproteobacteria</taxon>
        <taxon>Rhodospirillales</taxon>
        <taxon>Dongiaceae</taxon>
        <taxon>Dongia</taxon>
    </lineage>
</organism>
<feature type="transmembrane region" description="Helical" evidence="5">
    <location>
        <begin position="303"/>
        <end position="324"/>
    </location>
</feature>
<feature type="transmembrane region" description="Helical" evidence="5">
    <location>
        <begin position="42"/>
        <end position="61"/>
    </location>
</feature>
<dbReference type="SUPFAM" id="SSF103473">
    <property type="entry name" value="MFS general substrate transporter"/>
    <property type="match status" value="1"/>
</dbReference>
<feature type="compositionally biased region" description="Low complexity" evidence="4">
    <location>
        <begin position="9"/>
        <end position="20"/>
    </location>
</feature>
<dbReference type="PANTHER" id="PTHR11360">
    <property type="entry name" value="MONOCARBOXYLATE TRANSPORTER"/>
    <property type="match status" value="1"/>
</dbReference>
<proteinExistence type="predicted"/>
<keyword evidence="1 5" id="KW-0812">Transmembrane</keyword>
<comment type="caution">
    <text evidence="7">The sequence shown here is derived from an EMBL/GenBank/DDBJ whole genome shotgun (WGS) entry which is preliminary data.</text>
</comment>
<dbReference type="InterPro" id="IPR050327">
    <property type="entry name" value="Proton-linked_MCT"/>
</dbReference>
<keyword evidence="8" id="KW-1185">Reference proteome</keyword>
<dbReference type="Pfam" id="PF07690">
    <property type="entry name" value="MFS_1"/>
    <property type="match status" value="1"/>
</dbReference>
<evidence type="ECO:0000313" key="7">
    <source>
        <dbReference type="EMBL" id="MDY0884517.1"/>
    </source>
</evidence>
<feature type="transmembrane region" description="Helical" evidence="5">
    <location>
        <begin position="113"/>
        <end position="131"/>
    </location>
</feature>
<evidence type="ECO:0000259" key="6">
    <source>
        <dbReference type="PROSITE" id="PS50850"/>
    </source>
</evidence>
<dbReference type="Proteomes" id="UP001279642">
    <property type="component" value="Unassembled WGS sequence"/>
</dbReference>
<keyword evidence="3 5" id="KW-0472">Membrane</keyword>
<dbReference type="InterPro" id="IPR011701">
    <property type="entry name" value="MFS"/>
</dbReference>
<feature type="transmembrane region" description="Helical" evidence="5">
    <location>
        <begin position="137"/>
        <end position="160"/>
    </location>
</feature>
<feature type="transmembrane region" description="Helical" evidence="5">
    <location>
        <begin position="356"/>
        <end position="377"/>
    </location>
</feature>
<dbReference type="PROSITE" id="PS50850">
    <property type="entry name" value="MFS"/>
    <property type="match status" value="1"/>
</dbReference>
<feature type="transmembrane region" description="Helical" evidence="5">
    <location>
        <begin position="267"/>
        <end position="291"/>
    </location>
</feature>
<feature type="transmembrane region" description="Helical" evidence="5">
    <location>
        <begin position="424"/>
        <end position="442"/>
    </location>
</feature>
<feature type="transmembrane region" description="Helical" evidence="5">
    <location>
        <begin position="201"/>
        <end position="221"/>
    </location>
</feature>
<feature type="transmembrane region" description="Helical" evidence="5">
    <location>
        <begin position="389"/>
        <end position="412"/>
    </location>
</feature>
<keyword evidence="2 5" id="KW-1133">Transmembrane helix</keyword>
<accession>A0ABU5EEC3</accession>
<dbReference type="InterPro" id="IPR036259">
    <property type="entry name" value="MFS_trans_sf"/>
</dbReference>
<evidence type="ECO:0000256" key="4">
    <source>
        <dbReference type="SAM" id="MobiDB-lite"/>
    </source>
</evidence>
<evidence type="ECO:0000256" key="3">
    <source>
        <dbReference type="ARBA" id="ARBA00023136"/>
    </source>
</evidence>
<dbReference type="EMBL" id="JAXCLW010000005">
    <property type="protein sequence ID" value="MDY0884517.1"/>
    <property type="molecule type" value="Genomic_DNA"/>
</dbReference>
<feature type="region of interest" description="Disordered" evidence="4">
    <location>
        <begin position="1"/>
        <end position="21"/>
    </location>
</feature>
<evidence type="ECO:0000256" key="1">
    <source>
        <dbReference type="ARBA" id="ARBA00022692"/>
    </source>
</evidence>
<dbReference type="CDD" id="cd17355">
    <property type="entry name" value="MFS_YcxA_like"/>
    <property type="match status" value="1"/>
</dbReference>
<name>A0ABU5EEC3_9PROT</name>
<dbReference type="PANTHER" id="PTHR11360:SF290">
    <property type="entry name" value="MONOCARBOXYLATE MFS PERMEASE"/>
    <property type="match status" value="1"/>
</dbReference>
<feature type="transmembrane region" description="Helical" evidence="5">
    <location>
        <begin position="172"/>
        <end position="195"/>
    </location>
</feature>
<gene>
    <name evidence="7" type="ORF">SMD27_16860</name>
</gene>
<feature type="transmembrane region" description="Helical" evidence="5">
    <location>
        <begin position="81"/>
        <end position="101"/>
    </location>
</feature>
<evidence type="ECO:0000313" key="8">
    <source>
        <dbReference type="Proteomes" id="UP001279642"/>
    </source>
</evidence>
<evidence type="ECO:0000256" key="5">
    <source>
        <dbReference type="SAM" id="Phobius"/>
    </source>
</evidence>
<sequence>MQNQPPRQPDTGTGTTTALPPGGGVFGPRLLSVFGFSRGRNYAFIVVAVIFASLLIAAGVRGAPGVLIPPLERSFGWSRDVISLSAAIGIFLYGLMGPFAAALMESIGLRRTLIGALALMSAATAASTLMTEPWHLMLTWGVLSGLGSGCVAVVLGATVVNRWFKTNRGLIMGLLTASTATGNLIFMPFLAALAQNGGWQPVVWCVALACAVLIPLVFFLLPERPSSIGLQPYGTEGHYQDPPRLQAKDLVSRTLGTLWHAMGHRAFWLLFATFFICGFTTNGLVGTHLIALCGDMGIPEFRAAGLLALMGLFDLFGTTGSGWLTDRYDPRKLLFVYYGIRGLSLVYLPYSDFTVYSLTIFAVFYGLDWIATVPPTLRLANEVFGDRDAPIVFGWIAAGHQIGAACASFFGGYMRTVQGNYVDAFVIAGSTGVIAAFLALLIRDTSRAPALATS</sequence>
<dbReference type="Gene3D" id="1.20.1250.20">
    <property type="entry name" value="MFS general substrate transporter like domains"/>
    <property type="match status" value="2"/>
</dbReference>
<reference evidence="7 8" key="1">
    <citation type="journal article" date="2016" name="Antonie Van Leeuwenhoek">
        <title>Dongia soli sp. nov., isolated from soil from Dokdo, Korea.</title>
        <authorList>
            <person name="Kim D.U."/>
            <person name="Lee H."/>
            <person name="Kim H."/>
            <person name="Kim S.G."/>
            <person name="Ka J.O."/>
        </authorList>
    </citation>
    <scope>NUCLEOTIDE SEQUENCE [LARGE SCALE GENOMIC DNA]</scope>
    <source>
        <strain evidence="7 8">D78</strain>
    </source>
</reference>
<dbReference type="RefSeq" id="WP_320509591.1">
    <property type="nucleotide sequence ID" value="NZ_JAXCLW010000005.1"/>
</dbReference>
<protein>
    <submittedName>
        <fullName evidence="7">MFS transporter</fullName>
    </submittedName>
</protein>
<dbReference type="InterPro" id="IPR020846">
    <property type="entry name" value="MFS_dom"/>
</dbReference>